<dbReference type="PROSITE" id="PS51128">
    <property type="entry name" value="ZF_DKSA_2"/>
    <property type="match status" value="1"/>
</dbReference>
<evidence type="ECO:0000256" key="1">
    <source>
        <dbReference type="PROSITE-ProRule" id="PRU00510"/>
    </source>
</evidence>
<dbReference type="PANTHER" id="PTHR33823:SF2">
    <property type="entry name" value="RNA POLYMERASE-BINDING TRANSCRIPTION FACTOR DKSA"/>
    <property type="match status" value="1"/>
</dbReference>
<comment type="caution">
    <text evidence="2">The sequence shown here is derived from an EMBL/GenBank/DDBJ whole genome shotgun (WGS) entry which is preliminary data.</text>
</comment>
<evidence type="ECO:0000313" key="2">
    <source>
        <dbReference type="EMBL" id="PVX48167.1"/>
    </source>
</evidence>
<proteinExistence type="predicted"/>
<dbReference type="Proteomes" id="UP000245870">
    <property type="component" value="Unassembled WGS sequence"/>
</dbReference>
<sequence>MVHVTTVLTKHIILFVFMEIKARYSDEDLEEFRGIINDKLKIARSIYNDAMRQLMNADSNNDDDTAPTYKIIEEGTQVIERENLIQTAQRQQKFIQGLEAALVRIQNKTYGIDRITGELIPKERLRVVPHATLSVASKNARNK</sequence>
<name>A0A2U0TX33_9BACT</name>
<accession>A0A2U0TX33</accession>
<dbReference type="SUPFAM" id="SSF109635">
    <property type="entry name" value="DnaK suppressor protein DksA, alpha-hairpin domain"/>
    <property type="match status" value="1"/>
</dbReference>
<keyword evidence="3" id="KW-1185">Reference proteome</keyword>
<dbReference type="PANTHER" id="PTHR33823">
    <property type="entry name" value="RNA POLYMERASE-BINDING TRANSCRIPTION FACTOR DKSA-RELATED"/>
    <property type="match status" value="1"/>
</dbReference>
<gene>
    <name evidence="2" type="ORF">C7379_1288</name>
</gene>
<dbReference type="InterPro" id="IPR037187">
    <property type="entry name" value="DnaK_N"/>
</dbReference>
<dbReference type="EMBL" id="QENY01000028">
    <property type="protein sequence ID" value="PVX48167.1"/>
    <property type="molecule type" value="Genomic_DNA"/>
</dbReference>
<dbReference type="Gene3D" id="1.20.120.910">
    <property type="entry name" value="DksA, coiled-coil domain"/>
    <property type="match status" value="1"/>
</dbReference>
<evidence type="ECO:0000313" key="3">
    <source>
        <dbReference type="Proteomes" id="UP000245870"/>
    </source>
</evidence>
<dbReference type="AlphaFoldDB" id="A0A2U0TX33"/>
<reference evidence="2 3" key="1">
    <citation type="submission" date="2018-05" db="EMBL/GenBank/DDBJ databases">
        <title>Genomic Encyclopedia of Type Strains, Phase IV (KMG-IV): sequencing the most valuable type-strain genomes for metagenomic binning, comparative biology and taxonomic classification.</title>
        <authorList>
            <person name="Goeker M."/>
        </authorList>
    </citation>
    <scope>NUCLEOTIDE SEQUENCE [LARGE SCALE GENOMIC DNA]</scope>
    <source>
        <strain evidence="2 3">DSM 100333</strain>
    </source>
</reference>
<protein>
    <submittedName>
        <fullName evidence="2">RNA polymerase-binding transcription factor DksA</fullName>
    </submittedName>
</protein>
<organism evidence="2 3">
    <name type="scientific">Hallella colorans</name>
    <dbReference type="NCBI Taxonomy" id="1703337"/>
    <lineage>
        <taxon>Bacteria</taxon>
        <taxon>Pseudomonadati</taxon>
        <taxon>Bacteroidota</taxon>
        <taxon>Bacteroidia</taxon>
        <taxon>Bacteroidales</taxon>
        <taxon>Prevotellaceae</taxon>
        <taxon>Hallella</taxon>
    </lineage>
</organism>
<feature type="zinc finger region" description="dksA C4-type" evidence="1">
    <location>
        <begin position="113"/>
        <end position="137"/>
    </location>
</feature>